<keyword evidence="7" id="KW-1185">Reference proteome</keyword>
<dbReference type="SUPFAM" id="SSF52540">
    <property type="entry name" value="P-loop containing nucleoside triphosphate hydrolases"/>
    <property type="match status" value="1"/>
</dbReference>
<keyword evidence="4" id="KW-1133">Transmembrane helix</keyword>
<keyword evidence="1" id="KW-0547">Nucleotide-binding</keyword>
<protein>
    <submittedName>
        <fullName evidence="6">DNA mismatch repair protein MutS</fullName>
    </submittedName>
</protein>
<dbReference type="EMBL" id="AP025292">
    <property type="protein sequence ID" value="BDC98576.1"/>
    <property type="molecule type" value="Genomic_DNA"/>
</dbReference>
<organism evidence="6 7">
    <name type="scientific">Persicobacter psychrovividus</name>
    <dbReference type="NCBI Taxonomy" id="387638"/>
    <lineage>
        <taxon>Bacteria</taxon>
        <taxon>Pseudomonadati</taxon>
        <taxon>Bacteroidota</taxon>
        <taxon>Cytophagia</taxon>
        <taxon>Cytophagales</taxon>
        <taxon>Persicobacteraceae</taxon>
        <taxon>Persicobacter</taxon>
    </lineage>
</organism>
<proteinExistence type="predicted"/>
<reference evidence="6 7" key="1">
    <citation type="submission" date="2021-12" db="EMBL/GenBank/DDBJ databases">
        <title>Genome sequencing of bacteria with rrn-lacking chromosome and rrn-plasmid.</title>
        <authorList>
            <person name="Anda M."/>
            <person name="Iwasaki W."/>
        </authorList>
    </citation>
    <scope>NUCLEOTIDE SEQUENCE [LARGE SCALE GENOMIC DNA]</scope>
    <source>
        <strain evidence="6 7">NBRC 101262</strain>
    </source>
</reference>
<name>A0ABM7VCA8_9BACT</name>
<evidence type="ECO:0000313" key="6">
    <source>
        <dbReference type="EMBL" id="BDC98576.1"/>
    </source>
</evidence>
<evidence type="ECO:0000313" key="7">
    <source>
        <dbReference type="Proteomes" id="UP001354989"/>
    </source>
</evidence>
<evidence type="ECO:0000256" key="4">
    <source>
        <dbReference type="SAM" id="Phobius"/>
    </source>
</evidence>
<feature type="domain" description="DNA mismatch repair proteins mutS family" evidence="5">
    <location>
        <begin position="409"/>
        <end position="578"/>
    </location>
</feature>
<dbReference type="Gene3D" id="3.40.50.300">
    <property type="entry name" value="P-loop containing nucleotide triphosphate hydrolases"/>
    <property type="match status" value="1"/>
</dbReference>
<sequence>MSNFSDQFSEKIRFHEVKKAEWQRKFYFLVVIRLLIGLGMAYSLYHILYFKAVYPALYFFFGGLAVFLTMVNLSIRVKRKLLYHRKGVAFFENEVGMQAHELNQLFADGEGKELADFAVDLDLLGAGGIFQRLNHSVTPNGEETLLKWMRCEAVDQEQVEARQRLVKKISEQADWMTAFLVEGLSEDLHEAGAISMKMPEKSRKWSSLWQWVTYLLPVLGVLAVGQYYIYDSKMIGWAAVILSWGATSYFGKDLKAHFELISQKVALFYRYGRMMDLVEKLEADGLLKAHKASLKSASEAVGALRSVASLANQRQNALAYIIVNSLFGLDLQWYSRLMKWEQKYGAQFDAQLQLLGELDALVTLGWWQYTHPHYTVPTFGQRVDISALGHPLIPQSKCVTNDWGLSEENRLILITGSNMAGKSTFLRALGVGMVLSQMGAVVYAKRWNMPILQLLSSLRHSDSLQEQTSYFYAELLKLQKVMRLAEQRPSLILLDEILRGTNNDDKFEGSARIIEKLRRHEGLTLLATHDTALCLQYHGLKDIVHYCFESQIKGGELTFDYKIRSGQAKNKNATFLMEQMGIV</sequence>
<dbReference type="Pfam" id="PF00488">
    <property type="entry name" value="MutS_V"/>
    <property type="match status" value="1"/>
</dbReference>
<keyword evidence="2" id="KW-0067">ATP-binding</keyword>
<dbReference type="SUPFAM" id="SSF48334">
    <property type="entry name" value="DNA repair protein MutS, domain III"/>
    <property type="match status" value="1"/>
</dbReference>
<feature type="transmembrane region" description="Helical" evidence="4">
    <location>
        <begin position="26"/>
        <end position="50"/>
    </location>
</feature>
<feature type="transmembrane region" description="Helical" evidence="4">
    <location>
        <begin position="208"/>
        <end position="228"/>
    </location>
</feature>
<keyword evidence="4" id="KW-0472">Membrane</keyword>
<evidence type="ECO:0000256" key="2">
    <source>
        <dbReference type="ARBA" id="ARBA00022840"/>
    </source>
</evidence>
<keyword evidence="3" id="KW-0238">DNA-binding</keyword>
<gene>
    <name evidence="6" type="ORF">PEPS_08570</name>
</gene>
<dbReference type="SMART" id="SM00534">
    <property type="entry name" value="MUTSac"/>
    <property type="match status" value="1"/>
</dbReference>
<evidence type="ECO:0000259" key="5">
    <source>
        <dbReference type="SMART" id="SM00534"/>
    </source>
</evidence>
<accession>A0ABM7VCA8</accession>
<dbReference type="InterPro" id="IPR045076">
    <property type="entry name" value="MutS"/>
</dbReference>
<dbReference type="Proteomes" id="UP001354989">
    <property type="component" value="Chromosome"/>
</dbReference>
<dbReference type="InterPro" id="IPR036187">
    <property type="entry name" value="DNA_mismatch_repair_MutS_sf"/>
</dbReference>
<feature type="transmembrane region" description="Helical" evidence="4">
    <location>
        <begin position="56"/>
        <end position="75"/>
    </location>
</feature>
<dbReference type="PANTHER" id="PTHR11361">
    <property type="entry name" value="DNA MISMATCH REPAIR PROTEIN MUTS FAMILY MEMBER"/>
    <property type="match status" value="1"/>
</dbReference>
<evidence type="ECO:0000256" key="1">
    <source>
        <dbReference type="ARBA" id="ARBA00022741"/>
    </source>
</evidence>
<dbReference type="InterPro" id="IPR000432">
    <property type="entry name" value="DNA_mismatch_repair_MutS_C"/>
</dbReference>
<keyword evidence="4" id="KW-0812">Transmembrane</keyword>
<dbReference type="InterPro" id="IPR027417">
    <property type="entry name" value="P-loop_NTPase"/>
</dbReference>
<dbReference type="RefSeq" id="WP_338397746.1">
    <property type="nucleotide sequence ID" value="NZ_AP025292.1"/>
</dbReference>
<dbReference type="PANTHER" id="PTHR11361:SF99">
    <property type="entry name" value="DNA MISMATCH REPAIR PROTEIN"/>
    <property type="match status" value="1"/>
</dbReference>
<evidence type="ECO:0000256" key="3">
    <source>
        <dbReference type="ARBA" id="ARBA00023125"/>
    </source>
</evidence>